<dbReference type="GO" id="GO:0008270">
    <property type="term" value="F:zinc ion binding"/>
    <property type="evidence" value="ECO:0007669"/>
    <property type="project" value="UniProtKB-KW"/>
</dbReference>
<evidence type="ECO:0000259" key="5">
    <source>
        <dbReference type="PROSITE" id="PS51800"/>
    </source>
</evidence>
<feature type="region of interest" description="Disordered" evidence="4">
    <location>
        <begin position="140"/>
        <end position="161"/>
    </location>
</feature>
<evidence type="ECO:0000313" key="6">
    <source>
        <dbReference type="EMBL" id="KAK5609057.1"/>
    </source>
</evidence>
<feature type="domain" description="CHHC U11-48K-type" evidence="5">
    <location>
        <begin position="27"/>
        <end position="54"/>
    </location>
</feature>
<keyword evidence="7" id="KW-1185">Reference proteome</keyword>
<reference evidence="6 7" key="1">
    <citation type="submission" date="2021-06" db="EMBL/GenBank/DDBJ databases">
        <authorList>
            <person name="Palmer J.M."/>
        </authorList>
    </citation>
    <scope>NUCLEOTIDE SEQUENCE [LARGE SCALE GENOMIC DNA]</scope>
    <source>
        <strain evidence="6 7">MEX-2019</strain>
        <tissue evidence="6">Muscle</tissue>
    </source>
</reference>
<evidence type="ECO:0000313" key="7">
    <source>
        <dbReference type="Proteomes" id="UP001311232"/>
    </source>
</evidence>
<sequence length="161" mass="18768">MASLRAFEEEVEVETYDNRANWDPEKLLQCPFDKSHKIRSSRLPYHLIKCRKNHEKLARQLETCPFNARHLILKNELPHHIKTCEDRTSTDDGSTQEPRAWQVPINTWVNPNTTEDWDKEVEECQTPFVWGLSSRLNQLSASRPSNIGPKFRAPSSLPWSS</sequence>
<evidence type="ECO:0000256" key="4">
    <source>
        <dbReference type="SAM" id="MobiDB-lite"/>
    </source>
</evidence>
<name>A0AAV9RJA5_9TELE</name>
<proteinExistence type="predicted"/>
<dbReference type="Pfam" id="PF05253">
    <property type="entry name" value="zf-U11-48K"/>
    <property type="match status" value="2"/>
</dbReference>
<dbReference type="SUPFAM" id="SSF57667">
    <property type="entry name" value="beta-beta-alpha zinc fingers"/>
    <property type="match status" value="2"/>
</dbReference>
<feature type="domain" description="CHHC U11-48K-type" evidence="5">
    <location>
        <begin position="61"/>
        <end position="88"/>
    </location>
</feature>
<gene>
    <name evidence="6" type="ORF">CRENBAI_016934</name>
</gene>
<accession>A0AAV9RJA5</accession>
<dbReference type="PROSITE" id="PS51800">
    <property type="entry name" value="ZF_CHHC_U11_48K"/>
    <property type="match status" value="2"/>
</dbReference>
<keyword evidence="2" id="KW-0863">Zinc-finger</keyword>
<comment type="caution">
    <text evidence="6">The sequence shown here is derived from an EMBL/GenBank/DDBJ whole genome shotgun (WGS) entry which is preliminary data.</text>
</comment>
<evidence type="ECO:0000256" key="2">
    <source>
        <dbReference type="ARBA" id="ARBA00022771"/>
    </source>
</evidence>
<keyword evidence="1" id="KW-0479">Metal-binding</keyword>
<dbReference type="InterPro" id="IPR022776">
    <property type="entry name" value="TRM13/UPF0224_CHHC_Znf_dom"/>
</dbReference>
<dbReference type="PANTHER" id="PTHR21402:SF5">
    <property type="entry name" value="GAMETOCYTE SPECIFIC FACTOR 1"/>
    <property type="match status" value="1"/>
</dbReference>
<keyword evidence="3" id="KW-0862">Zinc</keyword>
<dbReference type="PANTHER" id="PTHR21402">
    <property type="entry name" value="GAMETOCYTE SPECIFIC FACTOR 1-RELATED"/>
    <property type="match status" value="1"/>
</dbReference>
<dbReference type="EMBL" id="JAHHUM010001767">
    <property type="protein sequence ID" value="KAK5609057.1"/>
    <property type="molecule type" value="Genomic_DNA"/>
</dbReference>
<dbReference type="InterPro" id="IPR051591">
    <property type="entry name" value="UPF0224_FAM112_RNA_Proc"/>
</dbReference>
<dbReference type="InterPro" id="IPR036236">
    <property type="entry name" value="Znf_C2H2_sf"/>
</dbReference>
<organism evidence="6 7">
    <name type="scientific">Crenichthys baileyi</name>
    <name type="common">White River springfish</name>
    <dbReference type="NCBI Taxonomy" id="28760"/>
    <lineage>
        <taxon>Eukaryota</taxon>
        <taxon>Metazoa</taxon>
        <taxon>Chordata</taxon>
        <taxon>Craniata</taxon>
        <taxon>Vertebrata</taxon>
        <taxon>Euteleostomi</taxon>
        <taxon>Actinopterygii</taxon>
        <taxon>Neopterygii</taxon>
        <taxon>Teleostei</taxon>
        <taxon>Neoteleostei</taxon>
        <taxon>Acanthomorphata</taxon>
        <taxon>Ovalentaria</taxon>
        <taxon>Atherinomorphae</taxon>
        <taxon>Cyprinodontiformes</taxon>
        <taxon>Goodeidae</taxon>
        <taxon>Crenichthys</taxon>
    </lineage>
</organism>
<evidence type="ECO:0000256" key="3">
    <source>
        <dbReference type="ARBA" id="ARBA00022833"/>
    </source>
</evidence>
<protein>
    <recommendedName>
        <fullName evidence="5">CHHC U11-48K-type domain-containing protein</fullName>
    </recommendedName>
</protein>
<evidence type="ECO:0000256" key="1">
    <source>
        <dbReference type="ARBA" id="ARBA00022723"/>
    </source>
</evidence>
<dbReference type="AlphaFoldDB" id="A0AAV9RJA5"/>
<dbReference type="Proteomes" id="UP001311232">
    <property type="component" value="Unassembled WGS sequence"/>
</dbReference>